<dbReference type="Proteomes" id="UP000613580">
    <property type="component" value="Unassembled WGS sequence"/>
</dbReference>
<feature type="compositionally biased region" description="Acidic residues" evidence="4">
    <location>
        <begin position="424"/>
        <end position="436"/>
    </location>
</feature>
<dbReference type="GO" id="GO:0051213">
    <property type="term" value="F:dioxygenase activity"/>
    <property type="evidence" value="ECO:0007669"/>
    <property type="project" value="UniProtKB-KW"/>
</dbReference>
<feature type="region of interest" description="Disordered" evidence="4">
    <location>
        <begin position="377"/>
        <end position="441"/>
    </location>
</feature>
<dbReference type="Pfam" id="PF03060">
    <property type="entry name" value="NMO"/>
    <property type="match status" value="1"/>
</dbReference>
<dbReference type="GO" id="GO:0018580">
    <property type="term" value="F:nitronate monooxygenase activity"/>
    <property type="evidence" value="ECO:0007669"/>
    <property type="project" value="InterPro"/>
</dbReference>
<keyword evidence="2" id="KW-0288">FMN</keyword>
<dbReference type="AlphaFoldDB" id="A0A8H6TMI0"/>
<dbReference type="Gene3D" id="3.20.20.70">
    <property type="entry name" value="Aldolase class I"/>
    <property type="match status" value="1"/>
</dbReference>
<dbReference type="SUPFAM" id="SSF51412">
    <property type="entry name" value="Inosine monophosphate dehydrogenase (IMPDH)"/>
    <property type="match status" value="1"/>
</dbReference>
<dbReference type="CDD" id="cd04730">
    <property type="entry name" value="NPD_like"/>
    <property type="match status" value="1"/>
</dbReference>
<keyword evidence="5" id="KW-0223">Dioxygenase</keyword>
<evidence type="ECO:0000256" key="4">
    <source>
        <dbReference type="SAM" id="MobiDB-lite"/>
    </source>
</evidence>
<feature type="compositionally biased region" description="Basic and acidic residues" evidence="4">
    <location>
        <begin position="405"/>
        <end position="415"/>
    </location>
</feature>
<dbReference type="PANTHER" id="PTHR32332">
    <property type="entry name" value="2-NITROPROPANE DIOXYGENASE"/>
    <property type="match status" value="1"/>
</dbReference>
<proteinExistence type="predicted"/>
<accession>A0A8H6TMI0</accession>
<dbReference type="OrthoDB" id="2349068at2759"/>
<evidence type="ECO:0000256" key="2">
    <source>
        <dbReference type="ARBA" id="ARBA00022643"/>
    </source>
</evidence>
<evidence type="ECO:0000313" key="5">
    <source>
        <dbReference type="EMBL" id="KAF7320483.1"/>
    </source>
</evidence>
<reference evidence="5" key="1">
    <citation type="submission" date="2020-05" db="EMBL/GenBank/DDBJ databases">
        <title>Mycena genomes resolve the evolution of fungal bioluminescence.</title>
        <authorList>
            <person name="Tsai I.J."/>
        </authorList>
    </citation>
    <scope>NUCLEOTIDE SEQUENCE</scope>
    <source>
        <strain evidence="5">110903Hualien_Pintung</strain>
    </source>
</reference>
<keyword evidence="3" id="KW-0560">Oxidoreductase</keyword>
<evidence type="ECO:0000256" key="1">
    <source>
        <dbReference type="ARBA" id="ARBA00022630"/>
    </source>
</evidence>
<organism evidence="5 6">
    <name type="scientific">Mycena chlorophos</name>
    <name type="common">Agaric fungus</name>
    <name type="synonym">Agaricus chlorophos</name>
    <dbReference type="NCBI Taxonomy" id="658473"/>
    <lineage>
        <taxon>Eukaryota</taxon>
        <taxon>Fungi</taxon>
        <taxon>Dikarya</taxon>
        <taxon>Basidiomycota</taxon>
        <taxon>Agaricomycotina</taxon>
        <taxon>Agaricomycetes</taxon>
        <taxon>Agaricomycetidae</taxon>
        <taxon>Agaricales</taxon>
        <taxon>Marasmiineae</taxon>
        <taxon>Mycenaceae</taxon>
        <taxon>Mycena</taxon>
    </lineage>
</organism>
<protein>
    <submittedName>
        <fullName evidence="5">2-nitropropane dioxygenase</fullName>
    </submittedName>
</protein>
<dbReference type="InterPro" id="IPR013785">
    <property type="entry name" value="Aldolase_TIM"/>
</dbReference>
<feature type="compositionally biased region" description="Basic and acidic residues" evidence="4">
    <location>
        <begin position="377"/>
        <end position="387"/>
    </location>
</feature>
<keyword evidence="6" id="KW-1185">Reference proteome</keyword>
<dbReference type="EMBL" id="JACAZE010000002">
    <property type="protein sequence ID" value="KAF7320483.1"/>
    <property type="molecule type" value="Genomic_DNA"/>
</dbReference>
<evidence type="ECO:0000256" key="3">
    <source>
        <dbReference type="ARBA" id="ARBA00023002"/>
    </source>
</evidence>
<keyword evidence="1" id="KW-0285">Flavoprotein</keyword>
<evidence type="ECO:0000313" key="6">
    <source>
        <dbReference type="Proteomes" id="UP000613580"/>
    </source>
</evidence>
<dbReference type="InterPro" id="IPR004136">
    <property type="entry name" value="NMO"/>
</dbReference>
<comment type="caution">
    <text evidence="5">The sequence shown here is derived from an EMBL/GenBank/DDBJ whole genome shotgun (WGS) entry which is preliminary data.</text>
</comment>
<sequence>MLALEMPPANNNAQNQCINTALTKLLGVKVPIVLAPMSTGAGGTLAGQIHKYGGYGFIPAGDDTCENLKKEVQRFKDVVKPSPAIQVPCGVGFLTWYLEAGHIDLLITALELKVQAVLFTHSEHIDRWISFVRGHDQVRNAFFFFGFERRFDVPVHAPEHAKVAADFGADVVVAQGIEAGGHGANYAPPILVQLTAVKNAIPAPEDGGPLICMTGGITTGAHIAGLLAAGAHGCMLGTRMLLAKDSYWSKSQRELFVATTANDATIRTLDFDVMVGSLGWPKGIDGRALKNLTTKEMAEDKPVYVVRAKYETAAREGDAERIATWAGLGVVLIDKPVETAKEIMDCLVDECIDSLKKRVVDIQAGTDGFLRWDPRSSFERSEAEQQDTRSLLAEKPVFAAHERKRREVDPSEKGNRPLLSTTTTDDDPFPPSDDPEPMLPMSGLAAVPRAILSATKANCVEVDAKLAALESLKPVSVPGTPIAPAMGGPSTVAESADIPRARSHSAVPEDYAGGVAQTERHVSRAAYNVSPLAFFGGCGRGFAWAVGGVLELGWKGLGWAMSAQATTPRHAGWPYEHCGRAGSWTSTRFTALPRPLFRAVEAIRVTVVAFCALGFGTAKSQWRLWRLWPSSSRRVRMLPDTHGVALEQACRAVDAKTPVAPIHPFPPTPPTLHLSSDHPHLVAVAVPCIPSAAAVASLSGKPRGRPFSQAHGLCGLKQHGEVLSTTRDPSTLLLVVSSFVLVFRRSNACMGMG</sequence>
<name>A0A8H6TMI0_MYCCL</name>
<gene>
    <name evidence="5" type="ORF">HMN09_00131800</name>
</gene>